<dbReference type="RefSeq" id="WP_215820515.1">
    <property type="nucleotide sequence ID" value="NZ_JAGSOY010000034.1"/>
</dbReference>
<keyword evidence="3" id="KW-1185">Reference proteome</keyword>
<dbReference type="InterPro" id="IPR004843">
    <property type="entry name" value="Calcineurin-like_PHP"/>
</dbReference>
<evidence type="ECO:0000313" key="3">
    <source>
        <dbReference type="Proteomes" id="UP000690515"/>
    </source>
</evidence>
<dbReference type="PANTHER" id="PTHR37844:SF2">
    <property type="entry name" value="SER_THR PROTEIN PHOSPHATASE SUPERFAMILY (AFU_ORTHOLOGUE AFUA_1G14840)"/>
    <property type="match status" value="1"/>
</dbReference>
<dbReference type="Gene3D" id="3.60.21.10">
    <property type="match status" value="1"/>
</dbReference>
<comment type="caution">
    <text evidence="2">The sequence shown here is derived from an EMBL/GenBank/DDBJ whole genome shotgun (WGS) entry which is preliminary data.</text>
</comment>
<dbReference type="SUPFAM" id="SSF56300">
    <property type="entry name" value="Metallo-dependent phosphatases"/>
    <property type="match status" value="1"/>
</dbReference>
<evidence type="ECO:0000259" key="1">
    <source>
        <dbReference type="Pfam" id="PF00149"/>
    </source>
</evidence>
<organism evidence="2 3">
    <name type="scientific">Zooshikella harenae</name>
    <dbReference type="NCBI Taxonomy" id="2827238"/>
    <lineage>
        <taxon>Bacteria</taxon>
        <taxon>Pseudomonadati</taxon>
        <taxon>Pseudomonadota</taxon>
        <taxon>Gammaproteobacteria</taxon>
        <taxon>Oceanospirillales</taxon>
        <taxon>Zooshikellaceae</taxon>
        <taxon>Zooshikella</taxon>
    </lineage>
</organism>
<protein>
    <submittedName>
        <fullName evidence="2">Metallophosphoesterase</fullName>
    </submittedName>
</protein>
<proteinExistence type="predicted"/>
<dbReference type="PANTHER" id="PTHR37844">
    <property type="entry name" value="SER/THR PROTEIN PHOSPHATASE SUPERFAMILY (AFU_ORTHOLOGUE AFUA_1G14840)"/>
    <property type="match status" value="1"/>
</dbReference>
<gene>
    <name evidence="2" type="ORF">KCG35_14575</name>
</gene>
<name>A0ABS5ZEM4_9GAMM</name>
<dbReference type="EMBL" id="JAGSOY010000034">
    <property type="protein sequence ID" value="MBU2712288.1"/>
    <property type="molecule type" value="Genomic_DNA"/>
</dbReference>
<evidence type="ECO:0000313" key="2">
    <source>
        <dbReference type="EMBL" id="MBU2712288.1"/>
    </source>
</evidence>
<sequence length="260" mass="30545">MKIQLFSDLHLEFGFYQLPKSEADVIILAGDINLGTRGAHWAIESFPQQQIIYVLGNHEYYHHSYPELLLELENYCRGTNIHLLENASFQFENIVFYGATLWTDFNLFGNEIDVAKLCQQRMNDYNYIYLSDDQTMLSVNHTARIHQHSVSWLEEKMIYDKCERALTENNLTKPLVQIVVSHHAPSIHSIPINQKQDYINAAYASNLEWLIKKTQPNYWFHGHIHRSQDYWVDNCRVMSNPRGYPIAVNHGFNEKWIIDV</sequence>
<feature type="domain" description="Calcineurin-like phosphoesterase" evidence="1">
    <location>
        <begin position="4"/>
        <end position="226"/>
    </location>
</feature>
<dbReference type="Proteomes" id="UP000690515">
    <property type="component" value="Unassembled WGS sequence"/>
</dbReference>
<dbReference type="Pfam" id="PF00149">
    <property type="entry name" value="Metallophos"/>
    <property type="match status" value="1"/>
</dbReference>
<dbReference type="InterPro" id="IPR029052">
    <property type="entry name" value="Metallo-depent_PP-like"/>
</dbReference>
<reference evidence="2 3" key="1">
    <citation type="submission" date="2021-04" db="EMBL/GenBank/DDBJ databases">
        <authorList>
            <person name="Pira H."/>
            <person name="Risdian C."/>
            <person name="Wink J."/>
        </authorList>
    </citation>
    <scope>NUCLEOTIDE SEQUENCE [LARGE SCALE GENOMIC DNA]</scope>
    <source>
        <strain evidence="2 3">WH53</strain>
    </source>
</reference>
<accession>A0ABS5ZEM4</accession>